<dbReference type="AlphaFoldDB" id="A0A919WHZ2"/>
<proteinExistence type="predicted"/>
<comment type="caution">
    <text evidence="1">The sequence shown here is derived from an EMBL/GenBank/DDBJ whole genome shotgun (WGS) entry which is preliminary data.</text>
</comment>
<evidence type="ECO:0000313" key="1">
    <source>
        <dbReference type="EMBL" id="GIN62290.1"/>
    </source>
</evidence>
<protein>
    <submittedName>
        <fullName evidence="1">Uncharacterized protein</fullName>
    </submittedName>
</protein>
<dbReference type="Proteomes" id="UP000682111">
    <property type="component" value="Unassembled WGS sequence"/>
</dbReference>
<sequence length="50" mass="5777">MRSLGFLTQSLVAFILKVQRKPRKLALLTTVLHTVNEKIHFRLSMTAQHC</sequence>
<reference evidence="1" key="1">
    <citation type="submission" date="2021-03" db="EMBL/GenBank/DDBJ databases">
        <title>Antimicrobial resistance genes in bacteria isolated from Japanese honey, and their potential for conferring macrolide and lincosamide resistance in the American foulbrood pathogen Paenibacillus larvae.</title>
        <authorList>
            <person name="Okamoto M."/>
            <person name="Kumagai M."/>
            <person name="Kanamori H."/>
            <person name="Takamatsu D."/>
        </authorList>
    </citation>
    <scope>NUCLEOTIDE SEQUENCE</scope>
    <source>
        <strain evidence="1">J27TS8</strain>
    </source>
</reference>
<keyword evidence="2" id="KW-1185">Reference proteome</keyword>
<organism evidence="1 2">
    <name type="scientific">Robertmurraya siralis</name>
    <dbReference type="NCBI Taxonomy" id="77777"/>
    <lineage>
        <taxon>Bacteria</taxon>
        <taxon>Bacillati</taxon>
        <taxon>Bacillota</taxon>
        <taxon>Bacilli</taxon>
        <taxon>Bacillales</taxon>
        <taxon>Bacillaceae</taxon>
        <taxon>Robertmurraya</taxon>
    </lineage>
</organism>
<name>A0A919WHZ2_9BACI</name>
<dbReference type="EMBL" id="BORC01000003">
    <property type="protein sequence ID" value="GIN62290.1"/>
    <property type="molecule type" value="Genomic_DNA"/>
</dbReference>
<accession>A0A919WHZ2</accession>
<evidence type="ECO:0000313" key="2">
    <source>
        <dbReference type="Proteomes" id="UP000682111"/>
    </source>
</evidence>
<gene>
    <name evidence="1" type="ORF">J27TS8_22830</name>
</gene>